<evidence type="ECO:0000313" key="2">
    <source>
        <dbReference type="Proteomes" id="UP000005239"/>
    </source>
</evidence>
<organism evidence="1 2">
    <name type="scientific">Pristionchus pacificus</name>
    <name type="common">Parasitic nematode worm</name>
    <dbReference type="NCBI Taxonomy" id="54126"/>
    <lineage>
        <taxon>Eukaryota</taxon>
        <taxon>Metazoa</taxon>
        <taxon>Ecdysozoa</taxon>
        <taxon>Nematoda</taxon>
        <taxon>Chromadorea</taxon>
        <taxon>Rhabditida</taxon>
        <taxon>Rhabditina</taxon>
        <taxon>Diplogasteromorpha</taxon>
        <taxon>Diplogasteroidea</taxon>
        <taxon>Neodiplogasteridae</taxon>
        <taxon>Pristionchus</taxon>
    </lineage>
</organism>
<gene>
    <name evidence="1" type="primary">WBGene00274735</name>
</gene>
<keyword evidence="2" id="KW-1185">Reference proteome</keyword>
<sequence>MQLPDDDVAFDSNAEKEKTAFREMDTLLELHHQGIRESDERLFAKLKRKEESEIGYPITV</sequence>
<reference evidence="1" key="2">
    <citation type="submission" date="2022-06" db="UniProtKB">
        <authorList>
            <consortium name="EnsemblMetazoa"/>
        </authorList>
    </citation>
    <scope>IDENTIFICATION</scope>
    <source>
        <strain evidence="1">PS312</strain>
    </source>
</reference>
<dbReference type="AlphaFoldDB" id="A0A2A6CYH3"/>
<proteinExistence type="predicted"/>
<accession>A0A8R1YU01</accession>
<evidence type="ECO:0000313" key="1">
    <source>
        <dbReference type="EnsemblMetazoa" id="PPA36366.1"/>
    </source>
</evidence>
<name>A0A2A6CYH3_PRIPA</name>
<dbReference type="EnsemblMetazoa" id="PPA36366.1">
    <property type="protein sequence ID" value="PPA36366.1"/>
    <property type="gene ID" value="WBGene00274735"/>
</dbReference>
<protein>
    <submittedName>
        <fullName evidence="1">Uncharacterized protein</fullName>
    </submittedName>
</protein>
<accession>A0A2A6CYH3</accession>
<dbReference type="Proteomes" id="UP000005239">
    <property type="component" value="Unassembled WGS sequence"/>
</dbReference>
<reference evidence="2" key="1">
    <citation type="journal article" date="2008" name="Nat. Genet.">
        <title>The Pristionchus pacificus genome provides a unique perspective on nematode lifestyle and parasitism.</title>
        <authorList>
            <person name="Dieterich C."/>
            <person name="Clifton S.W."/>
            <person name="Schuster L.N."/>
            <person name="Chinwalla A."/>
            <person name="Delehaunty K."/>
            <person name="Dinkelacker I."/>
            <person name="Fulton L."/>
            <person name="Fulton R."/>
            <person name="Godfrey J."/>
            <person name="Minx P."/>
            <person name="Mitreva M."/>
            <person name="Roeseler W."/>
            <person name="Tian H."/>
            <person name="Witte H."/>
            <person name="Yang S.P."/>
            <person name="Wilson R.K."/>
            <person name="Sommer R.J."/>
        </authorList>
    </citation>
    <scope>NUCLEOTIDE SEQUENCE [LARGE SCALE GENOMIC DNA]</scope>
    <source>
        <strain evidence="2">PS312</strain>
    </source>
</reference>